<evidence type="ECO:0000313" key="4">
    <source>
        <dbReference type="Proteomes" id="UP001214250"/>
    </source>
</evidence>
<keyword evidence="4" id="KW-1185">Reference proteome</keyword>
<evidence type="ECO:0000313" key="3">
    <source>
        <dbReference type="EMBL" id="WDE96099.1"/>
    </source>
</evidence>
<sequence>MKEQIEQAILAVLPDAQVHIIDPDGAHFQGLVISASFIGMPLLKQHKLVMNALKEKFATDTVHALQLKTFTPEKWEAQKSNYIN</sequence>
<protein>
    <submittedName>
        <fullName evidence="3">BolA/IbaG family iron-sulfur metabolism protein</fullName>
    </submittedName>
</protein>
<accession>A0ABY7VTL7</accession>
<reference evidence="3 4" key="1">
    <citation type="submission" date="2023-02" db="EMBL/GenBank/DDBJ databases">
        <title>Genome sequence of Lentisphaera profundi SAORIC-696.</title>
        <authorList>
            <person name="Kim e."/>
            <person name="Cho J.-C."/>
            <person name="Choi A."/>
            <person name="Kang I."/>
        </authorList>
    </citation>
    <scope>NUCLEOTIDE SEQUENCE [LARGE SCALE GENOMIC DNA]</scope>
    <source>
        <strain evidence="3 4">SAORIC-696</strain>
    </source>
</reference>
<dbReference type="Gene3D" id="3.30.300.90">
    <property type="entry name" value="BolA-like"/>
    <property type="match status" value="1"/>
</dbReference>
<dbReference type="SUPFAM" id="SSF82657">
    <property type="entry name" value="BolA-like"/>
    <property type="match status" value="1"/>
</dbReference>
<dbReference type="PIRSF" id="PIRSF003113">
    <property type="entry name" value="BolA"/>
    <property type="match status" value="1"/>
</dbReference>
<organism evidence="3 4">
    <name type="scientific">Lentisphaera profundi</name>
    <dbReference type="NCBI Taxonomy" id="1658616"/>
    <lineage>
        <taxon>Bacteria</taxon>
        <taxon>Pseudomonadati</taxon>
        <taxon>Lentisphaerota</taxon>
        <taxon>Lentisphaeria</taxon>
        <taxon>Lentisphaerales</taxon>
        <taxon>Lentisphaeraceae</taxon>
        <taxon>Lentisphaera</taxon>
    </lineage>
</organism>
<dbReference type="EMBL" id="CP117811">
    <property type="protein sequence ID" value="WDE96099.1"/>
    <property type="molecule type" value="Genomic_DNA"/>
</dbReference>
<gene>
    <name evidence="3" type="ORF">PQO03_10275</name>
</gene>
<dbReference type="Proteomes" id="UP001214250">
    <property type="component" value="Chromosome 1"/>
</dbReference>
<evidence type="ECO:0000256" key="2">
    <source>
        <dbReference type="RuleBase" id="RU003860"/>
    </source>
</evidence>
<comment type="similarity">
    <text evidence="1 2">Belongs to the BolA/IbaG family.</text>
</comment>
<dbReference type="RefSeq" id="WP_274150129.1">
    <property type="nucleotide sequence ID" value="NZ_CP117811.1"/>
</dbReference>
<dbReference type="InterPro" id="IPR050961">
    <property type="entry name" value="BolA/IbaG_stress_morph_reg"/>
</dbReference>
<proteinExistence type="inferred from homology"/>
<name>A0ABY7VTL7_9BACT</name>
<dbReference type="PANTHER" id="PTHR46229">
    <property type="entry name" value="BOLA TRANSCRIPTION REGULATOR"/>
    <property type="match status" value="1"/>
</dbReference>
<dbReference type="InterPro" id="IPR002634">
    <property type="entry name" value="BolA"/>
</dbReference>
<dbReference type="InterPro" id="IPR036065">
    <property type="entry name" value="BolA-like_sf"/>
</dbReference>
<evidence type="ECO:0000256" key="1">
    <source>
        <dbReference type="ARBA" id="ARBA00005578"/>
    </source>
</evidence>
<dbReference type="Pfam" id="PF01722">
    <property type="entry name" value="BolA"/>
    <property type="match status" value="1"/>
</dbReference>
<dbReference type="PANTHER" id="PTHR46229:SF2">
    <property type="entry name" value="BOLA-LIKE PROTEIN 1"/>
    <property type="match status" value="1"/>
</dbReference>